<sequence>MPTEGEVTDLVKIAQLGILSTAWGMQFWVTFVAGTVCVLEQASVTFVLGGVGGGPKGLVKVIGGGPKGLVKILEVIGGGPKGLMTVLEILSNQIGLYFTCVVLTTMNAQWFCQSMVEYLARMQRVEREHSLGDEVGLLTRQESYMQLAAKDPKYKKLRQHFLRYHAIFFLCNLVCAACNAVNLYFSAINLKTL</sequence>
<organism evidence="2 3">
    <name type="scientific">Latimeria chalumnae</name>
    <name type="common">Coelacanth</name>
    <dbReference type="NCBI Taxonomy" id="7897"/>
    <lineage>
        <taxon>Eukaryota</taxon>
        <taxon>Metazoa</taxon>
        <taxon>Chordata</taxon>
        <taxon>Craniata</taxon>
        <taxon>Vertebrata</taxon>
        <taxon>Euteleostomi</taxon>
        <taxon>Coelacanthiformes</taxon>
        <taxon>Coelacanthidae</taxon>
        <taxon>Latimeria</taxon>
    </lineage>
</organism>
<dbReference type="InterPro" id="IPR042623">
    <property type="entry name" value="TMEM205"/>
</dbReference>
<dbReference type="OMA" id="FGQVQSK"/>
<keyword evidence="1" id="KW-1133">Transmembrane helix</keyword>
<dbReference type="HOGENOM" id="CLU_094297_1_1_1"/>
<dbReference type="GeneTree" id="ENSGT00990000207108"/>
<reference evidence="3" key="1">
    <citation type="submission" date="2011-08" db="EMBL/GenBank/DDBJ databases">
        <title>The draft genome of Latimeria chalumnae.</title>
        <authorList>
            <person name="Di Palma F."/>
            <person name="Alfoldi J."/>
            <person name="Johnson J."/>
            <person name="Berlin A."/>
            <person name="Gnerre S."/>
            <person name="Jaffe D."/>
            <person name="MacCallum I."/>
            <person name="Young S."/>
            <person name="Walker B.J."/>
            <person name="Lander E."/>
            <person name="Lindblad-Toh K."/>
        </authorList>
    </citation>
    <scope>NUCLEOTIDE SEQUENCE [LARGE SCALE GENOMIC DNA]</scope>
    <source>
        <strain evidence="3">Wild caught</strain>
    </source>
</reference>
<dbReference type="Proteomes" id="UP000008672">
    <property type="component" value="Unassembled WGS sequence"/>
</dbReference>
<dbReference type="STRING" id="7897.ENSLACP00000016336"/>
<dbReference type="FunCoup" id="H3B365">
    <property type="interactions" value="132"/>
</dbReference>
<dbReference type="Ensembl" id="ENSLACT00000016450.1">
    <property type="protein sequence ID" value="ENSLACP00000016336.1"/>
    <property type="gene ID" value="ENSLACG00000014393.1"/>
</dbReference>
<keyword evidence="1" id="KW-0472">Membrane</keyword>
<proteinExistence type="predicted"/>
<keyword evidence="3" id="KW-1185">Reference proteome</keyword>
<protein>
    <recommendedName>
        <fullName evidence="4">Transmembrane protein 205</fullName>
    </recommendedName>
</protein>
<dbReference type="PANTHER" id="PTHR46916:SF2">
    <property type="entry name" value="TRANSMEMBRANE PROTEIN 205"/>
    <property type="match status" value="1"/>
</dbReference>
<name>H3B365_LATCH</name>
<feature type="transmembrane region" description="Helical" evidence="1">
    <location>
        <begin position="162"/>
        <end position="185"/>
    </location>
</feature>
<evidence type="ECO:0008006" key="4">
    <source>
        <dbReference type="Google" id="ProtNLM"/>
    </source>
</evidence>
<reference evidence="2" key="3">
    <citation type="submission" date="2025-09" db="UniProtKB">
        <authorList>
            <consortium name="Ensembl"/>
        </authorList>
    </citation>
    <scope>IDENTIFICATION</scope>
</reference>
<accession>H3B365</accession>
<dbReference type="AlphaFoldDB" id="H3B365"/>
<evidence type="ECO:0000313" key="2">
    <source>
        <dbReference type="Ensembl" id="ENSLACP00000016336.1"/>
    </source>
</evidence>
<dbReference type="eggNOG" id="KOG2886">
    <property type="taxonomic scope" value="Eukaryota"/>
</dbReference>
<evidence type="ECO:0000256" key="1">
    <source>
        <dbReference type="SAM" id="Phobius"/>
    </source>
</evidence>
<dbReference type="EMBL" id="AFYH01054807">
    <property type="status" value="NOT_ANNOTATED_CDS"/>
    <property type="molecule type" value="Genomic_DNA"/>
</dbReference>
<keyword evidence="1" id="KW-0812">Transmembrane</keyword>
<dbReference type="InParanoid" id="H3B365"/>
<evidence type="ECO:0000313" key="3">
    <source>
        <dbReference type="Proteomes" id="UP000008672"/>
    </source>
</evidence>
<dbReference type="PANTHER" id="PTHR46916">
    <property type="entry name" value="TRANSMEMBRANE PROTEIN 205"/>
    <property type="match status" value="1"/>
</dbReference>
<reference evidence="2" key="2">
    <citation type="submission" date="2025-08" db="UniProtKB">
        <authorList>
            <consortium name="Ensembl"/>
        </authorList>
    </citation>
    <scope>IDENTIFICATION</scope>
</reference>
<dbReference type="EMBL" id="AFYH01054806">
    <property type="status" value="NOT_ANNOTATED_CDS"/>
    <property type="molecule type" value="Genomic_DNA"/>
</dbReference>
<feature type="transmembrane region" description="Helical" evidence="1">
    <location>
        <begin position="94"/>
        <end position="112"/>
    </location>
</feature>